<accession>A0AAV9JYY0</accession>
<organism evidence="1 2">
    <name type="scientific">Oleoguttula mirabilis</name>
    <dbReference type="NCBI Taxonomy" id="1507867"/>
    <lineage>
        <taxon>Eukaryota</taxon>
        <taxon>Fungi</taxon>
        <taxon>Dikarya</taxon>
        <taxon>Ascomycota</taxon>
        <taxon>Pezizomycotina</taxon>
        <taxon>Dothideomycetes</taxon>
        <taxon>Dothideomycetidae</taxon>
        <taxon>Mycosphaerellales</taxon>
        <taxon>Teratosphaeriaceae</taxon>
        <taxon>Oleoguttula</taxon>
    </lineage>
</organism>
<proteinExistence type="predicted"/>
<sequence>MAHDNIRKMLPKYSEEWGDDDFRTGEAEARSMAWDVEQNQQQFLAEFTEREHKLAQFCNAYSDVSFVTISAAVPVVPEVAELAHEDGAGVDVTHPQQTGLELTSLIERGFLEHKMDAVDMKLVTNKQDAWVVIRSKALVAAAEVERDLMLRLHGINVVLAGLVVKR</sequence>
<name>A0AAV9JYY0_9PEZI</name>
<evidence type="ECO:0000313" key="2">
    <source>
        <dbReference type="Proteomes" id="UP001324427"/>
    </source>
</evidence>
<comment type="caution">
    <text evidence="1">The sequence shown here is derived from an EMBL/GenBank/DDBJ whole genome shotgun (WGS) entry which is preliminary data.</text>
</comment>
<dbReference type="AlphaFoldDB" id="A0AAV9JYY0"/>
<keyword evidence="2" id="KW-1185">Reference proteome</keyword>
<evidence type="ECO:0000313" key="1">
    <source>
        <dbReference type="EMBL" id="KAK4550796.1"/>
    </source>
</evidence>
<dbReference type="Proteomes" id="UP001324427">
    <property type="component" value="Unassembled WGS sequence"/>
</dbReference>
<dbReference type="EMBL" id="JAVFHQ010000001">
    <property type="protein sequence ID" value="KAK4550796.1"/>
    <property type="molecule type" value="Genomic_DNA"/>
</dbReference>
<reference evidence="1 2" key="1">
    <citation type="submission" date="2021-11" db="EMBL/GenBank/DDBJ databases">
        <title>Black yeast isolated from Biological Soil Crust.</title>
        <authorList>
            <person name="Kurbessoian T."/>
        </authorList>
    </citation>
    <scope>NUCLEOTIDE SEQUENCE [LARGE SCALE GENOMIC DNA]</scope>
    <source>
        <strain evidence="1 2">CCFEE 5522</strain>
    </source>
</reference>
<gene>
    <name evidence="1" type="ORF">LTR36_000376</name>
</gene>
<protein>
    <submittedName>
        <fullName evidence="1">Uncharacterized protein</fullName>
    </submittedName>
</protein>